<reference evidence="2 3" key="1">
    <citation type="submission" date="2017-10" db="EMBL/GenBank/DDBJ databases">
        <title>Draft genome of Lysinibacillus fusiformis strain Juneja, a laboratory-derived pathogen of Drosophila melanogaster.</title>
        <authorList>
            <person name="Smith B.R."/>
            <person name="Unckless R.L."/>
        </authorList>
    </citation>
    <scope>NUCLEOTIDE SEQUENCE [LARGE SCALE GENOMIC DNA]</scope>
    <source>
        <strain evidence="2 3">Juneja</strain>
    </source>
</reference>
<dbReference type="InterPro" id="IPR037883">
    <property type="entry name" value="Knr4/Smi1-like_sf"/>
</dbReference>
<evidence type="ECO:0000313" key="2">
    <source>
        <dbReference type="EMBL" id="PKU52053.1"/>
    </source>
</evidence>
<dbReference type="Gene3D" id="3.40.1580.10">
    <property type="entry name" value="SMI1/KNR4-like"/>
    <property type="match status" value="1"/>
</dbReference>
<dbReference type="RefSeq" id="WP_058844224.1">
    <property type="nucleotide sequence ID" value="NZ_PDFK01000002.1"/>
</dbReference>
<dbReference type="Proteomes" id="UP000234956">
    <property type="component" value="Unassembled WGS sequence"/>
</dbReference>
<dbReference type="SUPFAM" id="SSF160631">
    <property type="entry name" value="SMI1/KNR4-like"/>
    <property type="match status" value="1"/>
</dbReference>
<sequence length="250" mass="29213">MKELQEKLDAVLEQMRSFIQGIQERDSAYPMFFHNQIEEDISQFVDSQWSLPTEYVYFLRRYVVERVTWNTGDYINLQIYGARDLMRGQEGYHYNPVTEEVILDWPHNYLVIATDKGDPYCLDLSRGDTAIFSALHGTGCWDFTMAYDNLIMFLESVLIPPGLEEMLPEDNSTTYYELTITGDGENKLKTLLLLKKIFSCDYSRAREMLEQPPLLIYRGVEAGALRLEDELQHIRANYQKKKISLAEFIE</sequence>
<protein>
    <submittedName>
        <fullName evidence="2">SMI1/KNR4 family protein</fullName>
    </submittedName>
</protein>
<organism evidence="2 3">
    <name type="scientific">Lysinibacillus fusiformis</name>
    <dbReference type="NCBI Taxonomy" id="28031"/>
    <lineage>
        <taxon>Bacteria</taxon>
        <taxon>Bacillati</taxon>
        <taxon>Bacillota</taxon>
        <taxon>Bacilli</taxon>
        <taxon>Bacillales</taxon>
        <taxon>Bacillaceae</taxon>
        <taxon>Lysinibacillus</taxon>
    </lineage>
</organism>
<accession>A0A2I0V154</accession>
<dbReference type="Pfam" id="PF09346">
    <property type="entry name" value="SMI1_KNR4"/>
    <property type="match status" value="1"/>
</dbReference>
<evidence type="ECO:0000259" key="1">
    <source>
        <dbReference type="Pfam" id="PF09346"/>
    </source>
</evidence>
<gene>
    <name evidence="2" type="ORF">CRI88_06690</name>
</gene>
<proteinExistence type="predicted"/>
<dbReference type="InterPro" id="IPR018958">
    <property type="entry name" value="Knr4/Smi1-like_dom"/>
</dbReference>
<dbReference type="AlphaFoldDB" id="A0A2I0V154"/>
<dbReference type="EMBL" id="PDFK01000002">
    <property type="protein sequence ID" value="PKU52053.1"/>
    <property type="molecule type" value="Genomic_DNA"/>
</dbReference>
<feature type="domain" description="Knr4/Smi1-like" evidence="1">
    <location>
        <begin position="48"/>
        <end position="132"/>
    </location>
</feature>
<name>A0A2I0V154_9BACI</name>
<comment type="caution">
    <text evidence="2">The sequence shown here is derived from an EMBL/GenBank/DDBJ whole genome shotgun (WGS) entry which is preliminary data.</text>
</comment>
<evidence type="ECO:0000313" key="3">
    <source>
        <dbReference type="Proteomes" id="UP000234956"/>
    </source>
</evidence>